<reference evidence="1 2" key="2">
    <citation type="submission" date="2020-07" db="EMBL/GenBank/DDBJ databases">
        <title>Genome assembly of wild tea tree DASZ reveals pedigree and selection history of tea varieties.</title>
        <authorList>
            <person name="Zhang W."/>
        </authorList>
    </citation>
    <scope>NUCLEOTIDE SEQUENCE [LARGE SCALE GENOMIC DNA]</scope>
    <source>
        <strain evidence="2">cv. G240</strain>
        <tissue evidence="1">Leaf</tissue>
    </source>
</reference>
<evidence type="ECO:0000313" key="1">
    <source>
        <dbReference type="EMBL" id="KAF5961199.1"/>
    </source>
</evidence>
<keyword evidence="2" id="KW-1185">Reference proteome</keyword>
<evidence type="ECO:0000313" key="2">
    <source>
        <dbReference type="Proteomes" id="UP000593564"/>
    </source>
</evidence>
<protein>
    <submittedName>
        <fullName evidence="1">Uncharacterized protein</fullName>
    </submittedName>
</protein>
<dbReference type="AlphaFoldDB" id="A0A7J7I8F7"/>
<proteinExistence type="predicted"/>
<reference evidence="2" key="1">
    <citation type="journal article" date="2020" name="Nat. Commun.">
        <title>Genome assembly of wild tea tree DASZ reveals pedigree and selection history of tea varieties.</title>
        <authorList>
            <person name="Zhang W."/>
            <person name="Zhang Y."/>
            <person name="Qiu H."/>
            <person name="Guo Y."/>
            <person name="Wan H."/>
            <person name="Zhang X."/>
            <person name="Scossa F."/>
            <person name="Alseekh S."/>
            <person name="Zhang Q."/>
            <person name="Wang P."/>
            <person name="Xu L."/>
            <person name="Schmidt M.H."/>
            <person name="Jia X."/>
            <person name="Li D."/>
            <person name="Zhu A."/>
            <person name="Guo F."/>
            <person name="Chen W."/>
            <person name="Ni D."/>
            <person name="Usadel B."/>
            <person name="Fernie A.R."/>
            <person name="Wen W."/>
        </authorList>
    </citation>
    <scope>NUCLEOTIDE SEQUENCE [LARGE SCALE GENOMIC DNA]</scope>
    <source>
        <strain evidence="2">cv. G240</strain>
    </source>
</reference>
<gene>
    <name evidence="1" type="ORF">HYC85_002408</name>
</gene>
<accession>A0A7J7I8F7</accession>
<dbReference type="Proteomes" id="UP000593564">
    <property type="component" value="Unassembled WGS sequence"/>
</dbReference>
<sequence>MSPRRTSDHEYLVEQITTHNGSNRTSHGRQRMANKYAGFHLGMATGRGRGLHSPVFDPRRYKISRSLLPIPSEKSITPRPCP</sequence>
<dbReference type="EMBL" id="JACBKZ010000001">
    <property type="protein sequence ID" value="KAF5961199.1"/>
    <property type="molecule type" value="Genomic_DNA"/>
</dbReference>
<organism evidence="1 2">
    <name type="scientific">Camellia sinensis</name>
    <name type="common">Tea plant</name>
    <name type="synonym">Thea sinensis</name>
    <dbReference type="NCBI Taxonomy" id="4442"/>
    <lineage>
        <taxon>Eukaryota</taxon>
        <taxon>Viridiplantae</taxon>
        <taxon>Streptophyta</taxon>
        <taxon>Embryophyta</taxon>
        <taxon>Tracheophyta</taxon>
        <taxon>Spermatophyta</taxon>
        <taxon>Magnoliopsida</taxon>
        <taxon>eudicotyledons</taxon>
        <taxon>Gunneridae</taxon>
        <taxon>Pentapetalae</taxon>
        <taxon>asterids</taxon>
        <taxon>Ericales</taxon>
        <taxon>Theaceae</taxon>
        <taxon>Camellia</taxon>
    </lineage>
</organism>
<comment type="caution">
    <text evidence="1">The sequence shown here is derived from an EMBL/GenBank/DDBJ whole genome shotgun (WGS) entry which is preliminary data.</text>
</comment>
<name>A0A7J7I8F7_CAMSI</name>